<dbReference type="Pfam" id="PF02996">
    <property type="entry name" value="Prefoldin"/>
    <property type="match status" value="1"/>
</dbReference>
<evidence type="ECO:0000256" key="4">
    <source>
        <dbReference type="ARBA" id="ARBA00025077"/>
    </source>
</evidence>
<protein>
    <recommendedName>
        <fullName evidence="5 6">Prefoldin subunit alpha</fullName>
    </recommendedName>
    <alternativeName>
        <fullName evidence="5">GimC subunit alpha</fullName>
    </alternativeName>
</protein>
<dbReference type="AlphaFoldDB" id="A0A832ZUE5"/>
<comment type="similarity">
    <text evidence="5">Belongs to the prefoldin alpha subunit family.</text>
</comment>
<dbReference type="InterPro" id="IPR011599">
    <property type="entry name" value="PFD_alpha_archaea"/>
</dbReference>
<evidence type="ECO:0000256" key="5">
    <source>
        <dbReference type="HAMAP-Rule" id="MF_00308"/>
    </source>
</evidence>
<evidence type="ECO:0000256" key="1">
    <source>
        <dbReference type="ARBA" id="ARBA00010048"/>
    </source>
</evidence>
<keyword evidence="5" id="KW-0963">Cytoplasm</keyword>
<dbReference type="GO" id="GO:0016272">
    <property type="term" value="C:prefoldin complex"/>
    <property type="evidence" value="ECO:0007669"/>
    <property type="project" value="UniProtKB-UniRule"/>
</dbReference>
<evidence type="ECO:0000256" key="7">
    <source>
        <dbReference type="SAM" id="Coils"/>
    </source>
</evidence>
<gene>
    <name evidence="5 8" type="primary">pfdA</name>
    <name evidence="8" type="ORF">EYH50_03460</name>
</gene>
<sequence length="148" mass="16459">MDKALSKQQTITLEEAIEQLTLLENQIKQLQTAAAELEARLLQLSSVEEAIMGIQGGVEDALVPLDSRGGVLVRASIKPLERVVVHAGLDIFVEVSREKALAFLREERASMSKLLDAYRRELAKLTQYYTALRSAVEQALQTEQPARQ</sequence>
<dbReference type="Proteomes" id="UP000600071">
    <property type="component" value="Unassembled WGS sequence"/>
</dbReference>
<evidence type="ECO:0000256" key="2">
    <source>
        <dbReference type="ARBA" id="ARBA00011716"/>
    </source>
</evidence>
<proteinExistence type="inferred from homology"/>
<evidence type="ECO:0000256" key="6">
    <source>
        <dbReference type="NCBIfam" id="TIGR00293"/>
    </source>
</evidence>
<dbReference type="InterPro" id="IPR009053">
    <property type="entry name" value="Prefoldin"/>
</dbReference>
<dbReference type="InterPro" id="IPR004127">
    <property type="entry name" value="Prefoldin_subunit_alpha"/>
</dbReference>
<evidence type="ECO:0000313" key="9">
    <source>
        <dbReference type="Proteomes" id="UP000600071"/>
    </source>
</evidence>
<comment type="subunit">
    <text evidence="2 5">Heterohexamer of two alpha and four beta subunits.</text>
</comment>
<dbReference type="HAMAP" id="MF_00308">
    <property type="entry name" value="PfdA"/>
    <property type="match status" value="1"/>
</dbReference>
<feature type="coiled-coil region" evidence="7">
    <location>
        <begin position="6"/>
        <end position="47"/>
    </location>
</feature>
<dbReference type="Gene3D" id="1.10.287.370">
    <property type="match status" value="1"/>
</dbReference>
<dbReference type="EMBL" id="DQVR01000076">
    <property type="protein sequence ID" value="HIQ24086.1"/>
    <property type="molecule type" value="Genomic_DNA"/>
</dbReference>
<comment type="subcellular location">
    <subcellularLocation>
        <location evidence="5">Cytoplasm</location>
    </subcellularLocation>
</comment>
<dbReference type="GO" id="GO:0006457">
    <property type="term" value="P:protein folding"/>
    <property type="evidence" value="ECO:0007669"/>
    <property type="project" value="UniProtKB-UniRule"/>
</dbReference>
<dbReference type="SUPFAM" id="SSF46579">
    <property type="entry name" value="Prefoldin"/>
    <property type="match status" value="1"/>
</dbReference>
<comment type="caution">
    <text evidence="8">The sequence shown here is derived from an EMBL/GenBank/DDBJ whole genome shotgun (WGS) entry which is preliminary data.</text>
</comment>
<comment type="similarity">
    <text evidence="1">Belongs to the prefoldin subunit alpha family.</text>
</comment>
<dbReference type="GO" id="GO:0005737">
    <property type="term" value="C:cytoplasm"/>
    <property type="evidence" value="ECO:0007669"/>
    <property type="project" value="UniProtKB-SubCell"/>
</dbReference>
<organism evidence="8 9">
    <name type="scientific">Pyrodictium delaneyi</name>
    <dbReference type="NCBI Taxonomy" id="1273541"/>
    <lineage>
        <taxon>Archaea</taxon>
        <taxon>Thermoproteota</taxon>
        <taxon>Thermoprotei</taxon>
        <taxon>Desulfurococcales</taxon>
        <taxon>Pyrodictiaceae</taxon>
        <taxon>Pyrodictium</taxon>
    </lineage>
</organism>
<accession>A0A832ZUE5</accession>
<dbReference type="NCBIfam" id="TIGR00293">
    <property type="entry name" value="prefoldin subunit alpha"/>
    <property type="match status" value="1"/>
</dbReference>
<reference evidence="8" key="1">
    <citation type="journal article" date="2020" name="ISME J.">
        <title>Gammaproteobacteria mediating utilization of methyl-, sulfur- and petroleum organic compounds in deep ocean hydrothermal plumes.</title>
        <authorList>
            <person name="Zhou Z."/>
            <person name="Liu Y."/>
            <person name="Pan J."/>
            <person name="Cron B.R."/>
            <person name="Toner B.M."/>
            <person name="Anantharaman K."/>
            <person name="Breier J.A."/>
            <person name="Dick G.J."/>
            <person name="Li M."/>
        </authorList>
    </citation>
    <scope>NUCLEOTIDE SEQUENCE</scope>
    <source>
        <strain evidence="8">SZUA-1523</strain>
    </source>
</reference>
<keyword evidence="7" id="KW-0175">Coiled coil</keyword>
<name>A0A832ZUE5_9CREN</name>
<comment type="function">
    <text evidence="4 5">Molecular chaperone capable of stabilizing a range of proteins. Seems to fulfill an ATP-independent, HSP70-like function in archaeal de novo protein folding.</text>
</comment>
<dbReference type="GO" id="GO:0051082">
    <property type="term" value="F:unfolded protein binding"/>
    <property type="evidence" value="ECO:0007669"/>
    <property type="project" value="UniProtKB-UniRule"/>
</dbReference>
<evidence type="ECO:0000313" key="8">
    <source>
        <dbReference type="EMBL" id="HIQ24086.1"/>
    </source>
</evidence>
<evidence type="ECO:0000256" key="3">
    <source>
        <dbReference type="ARBA" id="ARBA00023186"/>
    </source>
</evidence>
<keyword evidence="3 5" id="KW-0143">Chaperone</keyword>